<protein>
    <submittedName>
        <fullName evidence="7">Type VII secretion ATPase EccA</fullName>
    </submittedName>
</protein>
<keyword evidence="5" id="KW-0175">Coiled coil</keyword>
<dbReference type="OrthoDB" id="9806903at2"/>
<comment type="similarity">
    <text evidence="1">Belongs to the CbxX/CfxQ family.</text>
</comment>
<dbReference type="InterPro" id="IPR003593">
    <property type="entry name" value="AAA+_ATPase"/>
</dbReference>
<dbReference type="Proteomes" id="UP000238176">
    <property type="component" value="Unassembled WGS sequence"/>
</dbReference>
<proteinExistence type="inferred from homology"/>
<dbReference type="EMBL" id="PVTJ01000003">
    <property type="protein sequence ID" value="PRY59733.1"/>
    <property type="molecule type" value="Genomic_DNA"/>
</dbReference>
<reference evidence="7 8" key="1">
    <citation type="submission" date="2018-03" db="EMBL/GenBank/DDBJ databases">
        <title>Genomic Encyclopedia of Type Strains, Phase III (KMG-III): the genomes of soil and plant-associated and newly described type strains.</title>
        <authorList>
            <person name="Whitman W."/>
        </authorList>
    </citation>
    <scope>NUCLEOTIDE SEQUENCE [LARGE SCALE GENOMIC DNA]</scope>
    <source>
        <strain evidence="7 8">CGMCC 4.7067</strain>
    </source>
</reference>
<dbReference type="FunFam" id="3.40.50.300:FF:000216">
    <property type="entry name" value="Type VII secretion ATPase EccA"/>
    <property type="match status" value="1"/>
</dbReference>
<dbReference type="RefSeq" id="WP_146148035.1">
    <property type="nucleotide sequence ID" value="NZ_PVTJ01000003.1"/>
</dbReference>
<dbReference type="Pfam" id="PF00004">
    <property type="entry name" value="AAA"/>
    <property type="match status" value="1"/>
</dbReference>
<evidence type="ECO:0000256" key="1">
    <source>
        <dbReference type="ARBA" id="ARBA00010378"/>
    </source>
</evidence>
<dbReference type="InterPro" id="IPR000641">
    <property type="entry name" value="CbxX/CfxQ"/>
</dbReference>
<dbReference type="Gene3D" id="1.25.40.10">
    <property type="entry name" value="Tetratricopeptide repeat domain"/>
    <property type="match status" value="1"/>
</dbReference>
<keyword evidence="4" id="KW-0802">TPR repeat</keyword>
<evidence type="ECO:0000259" key="6">
    <source>
        <dbReference type="SMART" id="SM00382"/>
    </source>
</evidence>
<dbReference type="SMART" id="SM00382">
    <property type="entry name" value="AAA"/>
    <property type="match status" value="1"/>
</dbReference>
<accession>A0A2T0UP84</accession>
<evidence type="ECO:0000256" key="5">
    <source>
        <dbReference type="SAM" id="Coils"/>
    </source>
</evidence>
<dbReference type="SMART" id="SM00028">
    <property type="entry name" value="TPR"/>
    <property type="match status" value="2"/>
</dbReference>
<dbReference type="PANTHER" id="PTHR43392">
    <property type="entry name" value="AAA-TYPE ATPASE FAMILY PROTEIN / ANKYRIN REPEAT FAMILY PROTEIN"/>
    <property type="match status" value="1"/>
</dbReference>
<dbReference type="Gene3D" id="3.40.50.300">
    <property type="entry name" value="P-loop containing nucleotide triphosphate hydrolases"/>
    <property type="match status" value="1"/>
</dbReference>
<organism evidence="7 8">
    <name type="scientific">Glycomyces artemisiae</name>
    <dbReference type="NCBI Taxonomy" id="1076443"/>
    <lineage>
        <taxon>Bacteria</taxon>
        <taxon>Bacillati</taxon>
        <taxon>Actinomycetota</taxon>
        <taxon>Actinomycetes</taxon>
        <taxon>Glycomycetales</taxon>
        <taxon>Glycomycetaceae</taxon>
        <taxon>Glycomyces</taxon>
    </lineage>
</organism>
<keyword evidence="2" id="KW-0547">Nucleotide-binding</keyword>
<dbReference type="InterPro" id="IPR027417">
    <property type="entry name" value="P-loop_NTPase"/>
</dbReference>
<keyword evidence="3" id="KW-0067">ATP-binding</keyword>
<dbReference type="Pfam" id="PF17866">
    <property type="entry name" value="AAA_lid_6"/>
    <property type="match status" value="1"/>
</dbReference>
<evidence type="ECO:0000256" key="4">
    <source>
        <dbReference type="PROSITE-ProRule" id="PRU00339"/>
    </source>
</evidence>
<dbReference type="PROSITE" id="PS50005">
    <property type="entry name" value="TPR"/>
    <property type="match status" value="1"/>
</dbReference>
<dbReference type="SUPFAM" id="SSF52540">
    <property type="entry name" value="P-loop containing nucleoside triphosphate hydrolases"/>
    <property type="match status" value="1"/>
</dbReference>
<dbReference type="PRINTS" id="PR00819">
    <property type="entry name" value="CBXCFQXSUPER"/>
</dbReference>
<dbReference type="PANTHER" id="PTHR43392:SF2">
    <property type="entry name" value="AAA-TYPE ATPASE FAMILY PROTEIN _ ANKYRIN REPEAT FAMILY PROTEIN"/>
    <property type="match status" value="1"/>
</dbReference>
<dbReference type="CDD" id="cd00009">
    <property type="entry name" value="AAA"/>
    <property type="match status" value="1"/>
</dbReference>
<dbReference type="InterPro" id="IPR049078">
    <property type="entry name" value="T7SS_EccA1-like_N"/>
</dbReference>
<dbReference type="Gene3D" id="1.10.8.60">
    <property type="match status" value="1"/>
</dbReference>
<dbReference type="InterPro" id="IPR041627">
    <property type="entry name" value="AAA_lid_6"/>
</dbReference>
<dbReference type="SUPFAM" id="SSF48452">
    <property type="entry name" value="TPR-like"/>
    <property type="match status" value="1"/>
</dbReference>
<evidence type="ECO:0000256" key="3">
    <source>
        <dbReference type="ARBA" id="ARBA00022840"/>
    </source>
</evidence>
<dbReference type="Pfam" id="PF21545">
    <property type="entry name" value="T7SS_EccA1_N"/>
    <property type="match status" value="1"/>
</dbReference>
<comment type="caution">
    <text evidence="7">The sequence shown here is derived from an EMBL/GenBank/DDBJ whole genome shotgun (WGS) entry which is preliminary data.</text>
</comment>
<dbReference type="AlphaFoldDB" id="A0A2T0UP84"/>
<keyword evidence="8" id="KW-1185">Reference proteome</keyword>
<dbReference type="GO" id="GO:0005524">
    <property type="term" value="F:ATP binding"/>
    <property type="evidence" value="ECO:0007669"/>
    <property type="project" value="UniProtKB-KW"/>
</dbReference>
<evidence type="ECO:0000313" key="8">
    <source>
        <dbReference type="Proteomes" id="UP000238176"/>
    </source>
</evidence>
<feature type="coiled-coil region" evidence="5">
    <location>
        <begin position="116"/>
        <end position="143"/>
    </location>
</feature>
<dbReference type="InterPro" id="IPR003959">
    <property type="entry name" value="ATPase_AAA_core"/>
</dbReference>
<feature type="repeat" description="TPR" evidence="4">
    <location>
        <begin position="205"/>
        <end position="238"/>
    </location>
</feature>
<gene>
    <name evidence="7" type="ORF">B0I28_103207</name>
</gene>
<dbReference type="InterPro" id="IPR011990">
    <property type="entry name" value="TPR-like_helical_dom_sf"/>
</dbReference>
<dbReference type="GO" id="GO:0016887">
    <property type="term" value="F:ATP hydrolysis activity"/>
    <property type="evidence" value="ECO:0007669"/>
    <property type="project" value="InterPro"/>
</dbReference>
<evidence type="ECO:0000256" key="2">
    <source>
        <dbReference type="ARBA" id="ARBA00022741"/>
    </source>
</evidence>
<name>A0A2T0UP84_9ACTN</name>
<dbReference type="InterPro" id="IPR019734">
    <property type="entry name" value="TPR_rpt"/>
</dbReference>
<sequence length="557" mass="60435">MSPSGATVSVLDTWLRGVDFLDAGDKVRASDCFEYVLDYAPSNADAWLGLHASGERRTEALLGMLEHRQRMGLLQEAAGRPLESSFRLGRFVEHRIARAYHAWLAYVAALIDDGELELAAEQLDRAEEQERALEDRARLLKTRCCFERDDWTATLKAAEGIEAPRLRDEARFYVAVSLVNLGVPHEALDVLDTVPGALEDPEYVAHVMFVRGAALESLGQTADAAQAYQRAFRLAPDNERFAERARAVGAAKRVELDFDEEADRPADDAGRRAALLEDAAAQLDAMIGLEPVKSQIEALKAQFRMASLRRERGLPGGARPHHFVFTGPPGTGKTTVARIMGEILAGLGLLEHGRVVETQRADLVAGFLGQTAIKTRKRIEKAVGGVLFIDEAYSLAGKGYAGDQDAFGDEALQEILTAAENRRDELVIVLAGYTDEIQELLDANPGLRSRFSTVVDFPTYSAEELAAIAASVLAAGGDSLTAEAERALLVSFTRAASSGRVDELGNGRFARELSRKAAAQRDLRLLRGYGDRGTPSAAEMTTIEAVDVSSAYADFTG</sequence>
<feature type="domain" description="AAA+ ATPase" evidence="6">
    <location>
        <begin position="319"/>
        <end position="461"/>
    </location>
</feature>
<dbReference type="InterPro" id="IPR050773">
    <property type="entry name" value="CbxX/CfxQ_RuBisCO_ESX"/>
</dbReference>
<evidence type="ECO:0000313" key="7">
    <source>
        <dbReference type="EMBL" id="PRY59733.1"/>
    </source>
</evidence>